<feature type="region of interest" description="Disordered" evidence="1">
    <location>
        <begin position="48"/>
        <end position="68"/>
    </location>
</feature>
<accession>A0A6A4CKT9</accession>
<evidence type="ECO:0000256" key="2">
    <source>
        <dbReference type="SAM" id="SignalP"/>
    </source>
</evidence>
<gene>
    <name evidence="3" type="ORF">PR003_g24672</name>
</gene>
<comment type="caution">
    <text evidence="3">The sequence shown here is derived from an EMBL/GenBank/DDBJ whole genome shotgun (WGS) entry which is preliminary data.</text>
</comment>
<keyword evidence="4" id="KW-1185">Reference proteome</keyword>
<name>A0A6A4CKT9_9STRA</name>
<reference evidence="3 4" key="1">
    <citation type="submission" date="2018-08" db="EMBL/GenBank/DDBJ databases">
        <title>Genomic investigation of the strawberry pathogen Phytophthora fragariae indicates pathogenicity is determined by transcriptional variation in three key races.</title>
        <authorList>
            <person name="Adams T.M."/>
            <person name="Armitage A.D."/>
            <person name="Sobczyk M.K."/>
            <person name="Bates H.J."/>
            <person name="Dunwell J.M."/>
            <person name="Nellist C.F."/>
            <person name="Harrison R.J."/>
        </authorList>
    </citation>
    <scope>NUCLEOTIDE SEQUENCE [LARGE SCALE GENOMIC DNA]</scope>
    <source>
        <strain evidence="3 4">SCRP333</strain>
    </source>
</reference>
<dbReference type="Proteomes" id="UP000434957">
    <property type="component" value="Unassembled WGS sequence"/>
</dbReference>
<feature type="chain" id="PRO_5025662160" evidence="2">
    <location>
        <begin position="28"/>
        <end position="68"/>
    </location>
</feature>
<keyword evidence="2" id="KW-0732">Signal</keyword>
<evidence type="ECO:0000256" key="1">
    <source>
        <dbReference type="SAM" id="MobiDB-lite"/>
    </source>
</evidence>
<protein>
    <submittedName>
        <fullName evidence="3">Uncharacterized protein</fullName>
    </submittedName>
</protein>
<sequence length="68" mass="7002">MGSSRCARGTRCRLAFCGCVLFHRLQGQVGASFGQVAGERLPRVLAGHGGDVGGGRREGWASGLDGKA</sequence>
<evidence type="ECO:0000313" key="3">
    <source>
        <dbReference type="EMBL" id="KAE9292788.1"/>
    </source>
</evidence>
<organism evidence="3 4">
    <name type="scientific">Phytophthora rubi</name>
    <dbReference type="NCBI Taxonomy" id="129364"/>
    <lineage>
        <taxon>Eukaryota</taxon>
        <taxon>Sar</taxon>
        <taxon>Stramenopiles</taxon>
        <taxon>Oomycota</taxon>
        <taxon>Peronosporomycetes</taxon>
        <taxon>Peronosporales</taxon>
        <taxon>Peronosporaceae</taxon>
        <taxon>Phytophthora</taxon>
    </lineage>
</organism>
<evidence type="ECO:0000313" key="4">
    <source>
        <dbReference type="Proteomes" id="UP000434957"/>
    </source>
</evidence>
<dbReference type="AlphaFoldDB" id="A0A6A4CKT9"/>
<feature type="signal peptide" evidence="2">
    <location>
        <begin position="1"/>
        <end position="27"/>
    </location>
</feature>
<dbReference type="EMBL" id="QXFT01002815">
    <property type="protein sequence ID" value="KAE9292788.1"/>
    <property type="molecule type" value="Genomic_DNA"/>
</dbReference>
<proteinExistence type="predicted"/>